<protein>
    <submittedName>
        <fullName evidence="1">Uncharacterized protein</fullName>
    </submittedName>
</protein>
<gene>
    <name evidence="1" type="ORF">K488DRAFT_92518</name>
</gene>
<dbReference type="Proteomes" id="UP000814128">
    <property type="component" value="Unassembled WGS sequence"/>
</dbReference>
<feature type="non-terminal residue" evidence="1">
    <location>
        <position position="264"/>
    </location>
</feature>
<organism evidence="1 2">
    <name type="scientific">Vararia minispora EC-137</name>
    <dbReference type="NCBI Taxonomy" id="1314806"/>
    <lineage>
        <taxon>Eukaryota</taxon>
        <taxon>Fungi</taxon>
        <taxon>Dikarya</taxon>
        <taxon>Basidiomycota</taxon>
        <taxon>Agaricomycotina</taxon>
        <taxon>Agaricomycetes</taxon>
        <taxon>Russulales</taxon>
        <taxon>Lachnocladiaceae</taxon>
        <taxon>Vararia</taxon>
    </lineage>
</organism>
<evidence type="ECO:0000313" key="2">
    <source>
        <dbReference type="Proteomes" id="UP000814128"/>
    </source>
</evidence>
<accession>A0ACB8Q403</accession>
<evidence type="ECO:0000313" key="1">
    <source>
        <dbReference type="EMBL" id="KAI0026473.1"/>
    </source>
</evidence>
<comment type="caution">
    <text evidence="1">The sequence shown here is derived from an EMBL/GenBank/DDBJ whole genome shotgun (WGS) entry which is preliminary data.</text>
</comment>
<proteinExistence type="predicted"/>
<sequence length="264" mass="27934">MPLADIPLRPRPTVHRPPPSPSPDQSTLRDLFRDENLPPLALLTPRSLAHPRSPSTPLQPSTPRRIKSKKSLGSIAKRLRASFSGPSKSASDHTSTPPPPVPTLPPLYLQPTQPFAQPRLSPPLLSLDPCPSFSPSSFFRGCDALSHAENPKPLLLPPSPDLFDGPLVEKPFFSTDAVDVRLNAVFAPPVSSPPPFPGPPDAPLPPPPASTPLIPALAGLRTIPTIPSLALRPPTSAALRVPAPHAHSPPASLHASPELASPHP</sequence>
<dbReference type="EMBL" id="MU274519">
    <property type="protein sequence ID" value="KAI0026473.1"/>
    <property type="molecule type" value="Genomic_DNA"/>
</dbReference>
<keyword evidence="2" id="KW-1185">Reference proteome</keyword>
<name>A0ACB8Q403_9AGAM</name>
<reference evidence="1" key="2">
    <citation type="journal article" date="2022" name="New Phytol.">
        <title>Evolutionary transition to the ectomycorrhizal habit in the genomes of a hyperdiverse lineage of mushroom-forming fungi.</title>
        <authorList>
            <person name="Looney B."/>
            <person name="Miyauchi S."/>
            <person name="Morin E."/>
            <person name="Drula E."/>
            <person name="Courty P.E."/>
            <person name="Kohler A."/>
            <person name="Kuo A."/>
            <person name="LaButti K."/>
            <person name="Pangilinan J."/>
            <person name="Lipzen A."/>
            <person name="Riley R."/>
            <person name="Andreopoulos W."/>
            <person name="He G."/>
            <person name="Johnson J."/>
            <person name="Nolan M."/>
            <person name="Tritt A."/>
            <person name="Barry K.W."/>
            <person name="Grigoriev I.V."/>
            <person name="Nagy L.G."/>
            <person name="Hibbett D."/>
            <person name="Henrissat B."/>
            <person name="Matheny P.B."/>
            <person name="Labbe J."/>
            <person name="Martin F.M."/>
        </authorList>
    </citation>
    <scope>NUCLEOTIDE SEQUENCE</scope>
    <source>
        <strain evidence="1">EC-137</strain>
    </source>
</reference>
<reference evidence="1" key="1">
    <citation type="submission" date="2021-02" db="EMBL/GenBank/DDBJ databases">
        <authorList>
            <consortium name="DOE Joint Genome Institute"/>
            <person name="Ahrendt S."/>
            <person name="Looney B.P."/>
            <person name="Miyauchi S."/>
            <person name="Morin E."/>
            <person name="Drula E."/>
            <person name="Courty P.E."/>
            <person name="Chicoki N."/>
            <person name="Fauchery L."/>
            <person name="Kohler A."/>
            <person name="Kuo A."/>
            <person name="Labutti K."/>
            <person name="Pangilinan J."/>
            <person name="Lipzen A."/>
            <person name="Riley R."/>
            <person name="Andreopoulos W."/>
            <person name="He G."/>
            <person name="Johnson J."/>
            <person name="Barry K.W."/>
            <person name="Grigoriev I.V."/>
            <person name="Nagy L."/>
            <person name="Hibbett D."/>
            <person name="Henrissat B."/>
            <person name="Matheny P.B."/>
            <person name="Labbe J."/>
            <person name="Martin F."/>
        </authorList>
    </citation>
    <scope>NUCLEOTIDE SEQUENCE</scope>
    <source>
        <strain evidence="1">EC-137</strain>
    </source>
</reference>